<gene>
    <name evidence="8" type="ORF">CBO05C_2114</name>
</gene>
<dbReference type="InterPro" id="IPR004089">
    <property type="entry name" value="MCPsignal_dom"/>
</dbReference>
<evidence type="ECO:0000256" key="3">
    <source>
        <dbReference type="PROSITE-ProRule" id="PRU00284"/>
    </source>
</evidence>
<feature type="transmembrane region" description="Helical" evidence="5">
    <location>
        <begin position="9"/>
        <end position="28"/>
    </location>
</feature>
<evidence type="ECO:0000256" key="5">
    <source>
        <dbReference type="SAM" id="Phobius"/>
    </source>
</evidence>
<reference evidence="8" key="1">
    <citation type="submission" date="2013-10" db="EMBL/GenBank/DDBJ databases">
        <title>Draft genome sequence of Clostridium botulinum type B strain Osaka05.</title>
        <authorList>
            <person name="Sakaguchi Y."/>
            <person name="Hosomi K."/>
            <person name="Uchiyama J."/>
            <person name="Ogura Y."/>
            <person name="Sakaguchi M."/>
            <person name="Kohda T."/>
            <person name="Mukamoto M."/>
            <person name="Misawa N."/>
            <person name="Matsuzaki S."/>
            <person name="Hayashi T."/>
            <person name="Kozaki S."/>
        </authorList>
    </citation>
    <scope>NUCLEOTIDE SEQUENCE</scope>
    <source>
        <strain evidence="8">Osaka05</strain>
    </source>
</reference>
<dbReference type="HOGENOM" id="CLU_000445_107_27_9"/>
<dbReference type="SMART" id="SM00304">
    <property type="entry name" value="HAMP"/>
    <property type="match status" value="1"/>
</dbReference>
<evidence type="ECO:0000256" key="1">
    <source>
        <dbReference type="ARBA" id="ARBA00023224"/>
    </source>
</evidence>
<feature type="domain" description="HAMP" evidence="7">
    <location>
        <begin position="209"/>
        <end position="263"/>
    </location>
</feature>
<accession>A0A0S6U664</accession>
<dbReference type="RefSeq" id="WP_030035205.1">
    <property type="nucleotide sequence ID" value="NZ_DF384213.1"/>
</dbReference>
<keyword evidence="5" id="KW-1133">Transmembrane helix</keyword>
<evidence type="ECO:0000259" key="6">
    <source>
        <dbReference type="PROSITE" id="PS50111"/>
    </source>
</evidence>
<dbReference type="CDD" id="cd06225">
    <property type="entry name" value="HAMP"/>
    <property type="match status" value="1"/>
</dbReference>
<feature type="coiled-coil region" evidence="4">
    <location>
        <begin position="71"/>
        <end position="102"/>
    </location>
</feature>
<dbReference type="Gene3D" id="6.10.340.10">
    <property type="match status" value="1"/>
</dbReference>
<feature type="coiled-coil region" evidence="4">
    <location>
        <begin position="208"/>
        <end position="235"/>
    </location>
</feature>
<dbReference type="PROSITE" id="PS50885">
    <property type="entry name" value="HAMP"/>
    <property type="match status" value="1"/>
</dbReference>
<evidence type="ECO:0000313" key="8">
    <source>
        <dbReference type="EMBL" id="GAE02424.1"/>
    </source>
</evidence>
<evidence type="ECO:0000256" key="2">
    <source>
        <dbReference type="ARBA" id="ARBA00029447"/>
    </source>
</evidence>
<evidence type="ECO:0000259" key="7">
    <source>
        <dbReference type="PROSITE" id="PS50885"/>
    </source>
</evidence>
<dbReference type="InterPro" id="IPR003660">
    <property type="entry name" value="HAMP_dom"/>
</dbReference>
<dbReference type="Pfam" id="PF00015">
    <property type="entry name" value="MCPsignal"/>
    <property type="match status" value="1"/>
</dbReference>
<keyword evidence="1 3" id="KW-0807">Transducer</keyword>
<proteinExistence type="inferred from homology"/>
<dbReference type="Pfam" id="PF12729">
    <property type="entry name" value="4HB_MCP_1"/>
    <property type="match status" value="1"/>
</dbReference>
<dbReference type="SUPFAM" id="SSF58104">
    <property type="entry name" value="Methyl-accepting chemotaxis protein (MCP) signaling domain"/>
    <property type="match status" value="1"/>
</dbReference>
<dbReference type="GO" id="GO:0007165">
    <property type="term" value="P:signal transduction"/>
    <property type="evidence" value="ECO:0007669"/>
    <property type="project" value="UniProtKB-KW"/>
</dbReference>
<feature type="transmembrane region" description="Helical" evidence="5">
    <location>
        <begin position="190"/>
        <end position="211"/>
    </location>
</feature>
<dbReference type="SMART" id="SM00283">
    <property type="entry name" value="MA"/>
    <property type="match status" value="1"/>
</dbReference>
<organism evidence="8">
    <name type="scientific">Clostridium botulinum B str. Osaka05</name>
    <dbReference type="NCBI Taxonomy" id="1407017"/>
    <lineage>
        <taxon>Bacteria</taxon>
        <taxon>Bacillati</taxon>
        <taxon>Bacillota</taxon>
        <taxon>Clostridia</taxon>
        <taxon>Eubacteriales</taxon>
        <taxon>Clostridiaceae</taxon>
        <taxon>Clostridium</taxon>
    </lineage>
</organism>
<keyword evidence="4" id="KW-0175">Coiled coil</keyword>
<protein>
    <submittedName>
        <fullName evidence="8">Methyl-accepting chemotaxis protein</fullName>
    </submittedName>
</protein>
<dbReference type="InterPro" id="IPR024478">
    <property type="entry name" value="HlyB_4HB_MCP"/>
</dbReference>
<comment type="similarity">
    <text evidence="2">Belongs to the methyl-accepting chemotaxis (MCP) protein family.</text>
</comment>
<dbReference type="Pfam" id="PF00672">
    <property type="entry name" value="HAMP"/>
    <property type="match status" value="1"/>
</dbReference>
<evidence type="ECO:0000256" key="4">
    <source>
        <dbReference type="SAM" id="Coils"/>
    </source>
</evidence>
<dbReference type="AlphaFoldDB" id="A0A0S6U664"/>
<dbReference type="PROSITE" id="PS50111">
    <property type="entry name" value="CHEMOTAXIS_TRANSDUC_2"/>
    <property type="match status" value="1"/>
</dbReference>
<keyword evidence="5" id="KW-0812">Transmembrane</keyword>
<feature type="domain" description="Methyl-accepting transducer" evidence="6">
    <location>
        <begin position="275"/>
        <end position="519"/>
    </location>
</feature>
<name>A0A0S6U664_CLOBO</name>
<dbReference type="PANTHER" id="PTHR32089:SF112">
    <property type="entry name" value="LYSOZYME-LIKE PROTEIN-RELATED"/>
    <property type="match status" value="1"/>
</dbReference>
<dbReference type="PANTHER" id="PTHR32089">
    <property type="entry name" value="METHYL-ACCEPTING CHEMOTAXIS PROTEIN MCPB"/>
    <property type="match status" value="1"/>
</dbReference>
<dbReference type="Proteomes" id="UP000054164">
    <property type="component" value="Unassembled WGS sequence"/>
</dbReference>
<keyword evidence="5" id="KW-0472">Membrane</keyword>
<dbReference type="Gene3D" id="1.10.287.950">
    <property type="entry name" value="Methyl-accepting chemotaxis protein"/>
    <property type="match status" value="1"/>
</dbReference>
<dbReference type="EMBL" id="DF384213">
    <property type="protein sequence ID" value="GAE02424.1"/>
    <property type="molecule type" value="Genomic_DNA"/>
</dbReference>
<dbReference type="GO" id="GO:0016020">
    <property type="term" value="C:membrane"/>
    <property type="evidence" value="ECO:0007669"/>
    <property type="project" value="InterPro"/>
</dbReference>
<sequence>MIKTIKGKLIFLVGILVGAILFIGGYSIKNLYDVNKMSTEISKYWVPSIIYSEELNTMTSDFRILEYDHIISTNAEMMNEKEREMEEKNKEIEKYLALYKKDLDPNEDEELFNIVEKEWNKYLQSNKRVIALSKQLKTEEAMKIMRGESKESFDNASSSLLKLAQYNKSKTEKISLEGDKQFDTAMKINLTLMILLSAIGAALGIFIINGIRKSLNVLKEELDELSERGGDLTQEIKVNSKDEINDLAKSLNKFIQNIKDIIKTVNESVGNIETVVDSIKTNVTDLNNDVEEVSATTEELSANMEETAASAEEMSATSQDIERAVQSIAQKSQEGATQAGEINKRAEDTKANVQASQKKAKEIFTNTKAELESAIESSKVVEQINVLSDSIMNITSQTNLLALNAAIEAARAGEAGKGFSVVADEIRKLAEQSKDTVTEIQNITIKVIESVKNLSDSSSNLLIFVSTDMDNDYKTMLSVADKYSEDASFVDTLVTDFSSTSEELLASLQDVLKTIEGVAQAASEGAGGTTDIASKILEVNNKSNDVLQEALKSEESANKLKEEISKFKI</sequence>